<accession>B8GDT7</accession>
<dbReference type="eggNOG" id="arCOG00662">
    <property type="taxonomic scope" value="Archaea"/>
</dbReference>
<dbReference type="RefSeq" id="WP_012618757.1">
    <property type="nucleotide sequence ID" value="NC_011832.1"/>
</dbReference>
<evidence type="ECO:0000259" key="5">
    <source>
        <dbReference type="PROSITE" id="PS51918"/>
    </source>
</evidence>
<dbReference type="GeneID" id="7271620"/>
<dbReference type="HOGENOM" id="CLU_838411_0_0_2"/>
<dbReference type="SMART" id="SM00729">
    <property type="entry name" value="Elp3"/>
    <property type="match status" value="1"/>
</dbReference>
<dbReference type="GO" id="GO:0016740">
    <property type="term" value="F:transferase activity"/>
    <property type="evidence" value="ECO:0007669"/>
    <property type="project" value="TreeGrafter"/>
</dbReference>
<dbReference type="Pfam" id="PF04055">
    <property type="entry name" value="Radical_SAM"/>
    <property type="match status" value="1"/>
</dbReference>
<evidence type="ECO:0000256" key="1">
    <source>
        <dbReference type="ARBA" id="ARBA00022691"/>
    </source>
</evidence>
<proteinExistence type="predicted"/>
<dbReference type="InterPro" id="IPR013785">
    <property type="entry name" value="Aldolase_TIM"/>
</dbReference>
<sequence length="323" mass="35072">MEWTRLKAELLTAGGVRVEGEPIDRFTSSSAAGPGAGGSGSVFFSDGTHRVRLGLNQKSTITLIHQGNGEARLHRGDEIITGRIEEIGLHCPRQAYITVTGSCSFQCRYCPVPSLKGRRKTAGEVVAMIEVVADRIDAISITSGVLSTCEEEEDYICTAILPQLQRFNLPIGVSIYPTERTPGRLHALGIAEVKFNIETATDELFSENCPGLERSAIKKALTDSVPLFGRGHVFSNLIVGLGESDEEIYTCIDELTRAGVVPCLRPLNPVAGLTEEGRPSPERLLRLANYHTLALEREHLDPDQALTMCTACTGCDLAPRRDL</sequence>
<gene>
    <name evidence="6" type="ordered locus">Mpal_2140</name>
</gene>
<evidence type="ECO:0000256" key="2">
    <source>
        <dbReference type="ARBA" id="ARBA00022723"/>
    </source>
</evidence>
<evidence type="ECO:0000313" key="7">
    <source>
        <dbReference type="Proteomes" id="UP000002457"/>
    </source>
</evidence>
<dbReference type="STRING" id="521011.Mpal_2140"/>
<protein>
    <submittedName>
        <fullName evidence="6">Radical SAM domain protein</fullName>
    </submittedName>
</protein>
<reference evidence="6 7" key="1">
    <citation type="journal article" date="2015" name="Genome Announc.">
        <title>Complete Genome Sequence of Methanosphaerula palustris E1-9CT, a Hydrogenotrophic Methanogen Isolated from a Minerotrophic Fen Peatland.</title>
        <authorList>
            <person name="Cadillo-Quiroz H."/>
            <person name="Browne P."/>
            <person name="Kyrpides N."/>
            <person name="Woyke T."/>
            <person name="Goodwin L."/>
            <person name="Detter C."/>
            <person name="Yavitt J.B."/>
            <person name="Zinder S.H."/>
        </authorList>
    </citation>
    <scope>NUCLEOTIDE SEQUENCE [LARGE SCALE GENOMIC DNA]</scope>
    <source>
        <strain evidence="7">ATCC BAA-1556 / DSM 19958 / E1-9c</strain>
    </source>
</reference>
<dbReference type="InterPro" id="IPR058240">
    <property type="entry name" value="rSAM_sf"/>
</dbReference>
<keyword evidence="1" id="KW-0949">S-adenosyl-L-methionine</keyword>
<name>B8GDT7_METPE</name>
<dbReference type="SFLD" id="SFLDS00029">
    <property type="entry name" value="Radical_SAM"/>
    <property type="match status" value="1"/>
</dbReference>
<dbReference type="KEGG" id="mpl:Mpal_2140"/>
<dbReference type="PROSITE" id="PS51918">
    <property type="entry name" value="RADICAL_SAM"/>
    <property type="match status" value="1"/>
</dbReference>
<evidence type="ECO:0000256" key="3">
    <source>
        <dbReference type="ARBA" id="ARBA00023004"/>
    </source>
</evidence>
<dbReference type="AlphaFoldDB" id="B8GDT7"/>
<dbReference type="InterPro" id="IPR007197">
    <property type="entry name" value="rSAM"/>
</dbReference>
<evidence type="ECO:0000256" key="4">
    <source>
        <dbReference type="ARBA" id="ARBA00023014"/>
    </source>
</evidence>
<dbReference type="OrthoDB" id="15118at2157"/>
<keyword evidence="2" id="KW-0479">Metal-binding</keyword>
<dbReference type="GO" id="GO:0046872">
    <property type="term" value="F:metal ion binding"/>
    <property type="evidence" value="ECO:0007669"/>
    <property type="project" value="UniProtKB-KW"/>
</dbReference>
<keyword evidence="4" id="KW-0411">Iron-sulfur</keyword>
<dbReference type="PANTHER" id="PTHR43726">
    <property type="entry name" value="3-METHYLORNITHINE SYNTHASE"/>
    <property type="match status" value="1"/>
</dbReference>
<evidence type="ECO:0000313" key="6">
    <source>
        <dbReference type="EMBL" id="ACL17438.1"/>
    </source>
</evidence>
<dbReference type="GO" id="GO:0051536">
    <property type="term" value="F:iron-sulfur cluster binding"/>
    <property type="evidence" value="ECO:0007669"/>
    <property type="project" value="UniProtKB-KW"/>
</dbReference>
<dbReference type="InterPro" id="IPR034422">
    <property type="entry name" value="HydE/PylB-like"/>
</dbReference>
<keyword evidence="3" id="KW-0408">Iron</keyword>
<dbReference type="EMBL" id="CP001338">
    <property type="protein sequence ID" value="ACL17438.1"/>
    <property type="molecule type" value="Genomic_DNA"/>
</dbReference>
<keyword evidence="7" id="KW-1185">Reference proteome</keyword>
<organism evidence="6 7">
    <name type="scientific">Methanosphaerula palustris (strain ATCC BAA-1556 / DSM 19958 / E1-9c)</name>
    <dbReference type="NCBI Taxonomy" id="521011"/>
    <lineage>
        <taxon>Archaea</taxon>
        <taxon>Methanobacteriati</taxon>
        <taxon>Methanobacteriota</taxon>
        <taxon>Stenosarchaea group</taxon>
        <taxon>Methanomicrobia</taxon>
        <taxon>Methanomicrobiales</taxon>
        <taxon>Methanoregulaceae</taxon>
        <taxon>Methanosphaerula</taxon>
    </lineage>
</organism>
<dbReference type="Gene3D" id="3.20.20.70">
    <property type="entry name" value="Aldolase class I"/>
    <property type="match status" value="1"/>
</dbReference>
<dbReference type="InterPro" id="IPR006638">
    <property type="entry name" value="Elp3/MiaA/NifB-like_rSAM"/>
</dbReference>
<dbReference type="SUPFAM" id="SSF102114">
    <property type="entry name" value="Radical SAM enzymes"/>
    <property type="match status" value="1"/>
</dbReference>
<feature type="domain" description="Radical SAM core" evidence="5">
    <location>
        <begin position="89"/>
        <end position="303"/>
    </location>
</feature>
<dbReference type="Proteomes" id="UP000002457">
    <property type="component" value="Chromosome"/>
</dbReference>
<dbReference type="PANTHER" id="PTHR43726:SF1">
    <property type="entry name" value="BIOTIN SYNTHASE"/>
    <property type="match status" value="1"/>
</dbReference>